<accession>A0A0S3RM95</accession>
<evidence type="ECO:0000313" key="2">
    <source>
        <dbReference type="Proteomes" id="UP000291084"/>
    </source>
</evidence>
<proteinExistence type="predicted"/>
<gene>
    <name evidence="1" type="primary">Vigan.03G143800</name>
    <name evidence="1" type="ORF">VIGAN_03143800</name>
</gene>
<name>A0A0S3RM95_PHAAN</name>
<sequence>MPKQFQHTQFHHSKSFQTVYRHQSPNSHNTHFHTCISSLTRTKFMLPQHTTTNFIMHSLHTVKSRVELAPLTSSVDNQAQVGTLDHL</sequence>
<dbReference type="EMBL" id="AP015036">
    <property type="protein sequence ID" value="BAT81656.1"/>
    <property type="molecule type" value="Genomic_DNA"/>
</dbReference>
<organism evidence="1 2">
    <name type="scientific">Vigna angularis var. angularis</name>
    <dbReference type="NCBI Taxonomy" id="157739"/>
    <lineage>
        <taxon>Eukaryota</taxon>
        <taxon>Viridiplantae</taxon>
        <taxon>Streptophyta</taxon>
        <taxon>Embryophyta</taxon>
        <taxon>Tracheophyta</taxon>
        <taxon>Spermatophyta</taxon>
        <taxon>Magnoliopsida</taxon>
        <taxon>eudicotyledons</taxon>
        <taxon>Gunneridae</taxon>
        <taxon>Pentapetalae</taxon>
        <taxon>rosids</taxon>
        <taxon>fabids</taxon>
        <taxon>Fabales</taxon>
        <taxon>Fabaceae</taxon>
        <taxon>Papilionoideae</taxon>
        <taxon>50 kb inversion clade</taxon>
        <taxon>NPAAA clade</taxon>
        <taxon>indigoferoid/millettioid clade</taxon>
        <taxon>Phaseoleae</taxon>
        <taxon>Vigna</taxon>
    </lineage>
</organism>
<protein>
    <submittedName>
        <fullName evidence="1">Uncharacterized protein</fullName>
    </submittedName>
</protein>
<reference evidence="1 2" key="1">
    <citation type="journal article" date="2015" name="Sci. Rep.">
        <title>The power of single molecule real-time sequencing technology in the de novo assembly of a eukaryotic genome.</title>
        <authorList>
            <person name="Sakai H."/>
            <person name="Naito K."/>
            <person name="Ogiso-Tanaka E."/>
            <person name="Takahashi Y."/>
            <person name="Iseki K."/>
            <person name="Muto C."/>
            <person name="Satou K."/>
            <person name="Teruya K."/>
            <person name="Shiroma A."/>
            <person name="Shimoji M."/>
            <person name="Hirano T."/>
            <person name="Itoh T."/>
            <person name="Kaga A."/>
            <person name="Tomooka N."/>
        </authorList>
    </citation>
    <scope>NUCLEOTIDE SEQUENCE [LARGE SCALE GENOMIC DNA]</scope>
    <source>
        <strain evidence="2">cv. Shumari</strain>
    </source>
</reference>
<dbReference type="AlphaFoldDB" id="A0A0S3RM95"/>
<keyword evidence="2" id="KW-1185">Reference proteome</keyword>
<dbReference type="Proteomes" id="UP000291084">
    <property type="component" value="Chromosome 3"/>
</dbReference>
<evidence type="ECO:0000313" key="1">
    <source>
        <dbReference type="EMBL" id="BAT81656.1"/>
    </source>
</evidence>
<feature type="non-terminal residue" evidence="1">
    <location>
        <position position="87"/>
    </location>
</feature>